<organism evidence="2 3">
    <name type="scientific">Dryococelus australis</name>
    <dbReference type="NCBI Taxonomy" id="614101"/>
    <lineage>
        <taxon>Eukaryota</taxon>
        <taxon>Metazoa</taxon>
        <taxon>Ecdysozoa</taxon>
        <taxon>Arthropoda</taxon>
        <taxon>Hexapoda</taxon>
        <taxon>Insecta</taxon>
        <taxon>Pterygota</taxon>
        <taxon>Neoptera</taxon>
        <taxon>Polyneoptera</taxon>
        <taxon>Phasmatodea</taxon>
        <taxon>Verophasmatodea</taxon>
        <taxon>Anareolatae</taxon>
        <taxon>Phasmatidae</taxon>
        <taxon>Eurycanthinae</taxon>
        <taxon>Dryococelus</taxon>
    </lineage>
</organism>
<evidence type="ECO:0000313" key="3">
    <source>
        <dbReference type="Proteomes" id="UP001159363"/>
    </source>
</evidence>
<reference evidence="2 3" key="1">
    <citation type="submission" date="2023-02" db="EMBL/GenBank/DDBJ databases">
        <title>LHISI_Scaffold_Assembly.</title>
        <authorList>
            <person name="Stuart O.P."/>
            <person name="Cleave R."/>
            <person name="Magrath M.J.L."/>
            <person name="Mikheyev A.S."/>
        </authorList>
    </citation>
    <scope>NUCLEOTIDE SEQUENCE [LARGE SCALE GENOMIC DNA]</scope>
    <source>
        <strain evidence="2">Daus_M_001</strain>
        <tissue evidence="2">Leg muscle</tissue>
    </source>
</reference>
<gene>
    <name evidence="2" type="ORF">PR048_031084</name>
</gene>
<feature type="compositionally biased region" description="Basic and acidic residues" evidence="1">
    <location>
        <begin position="53"/>
        <end position="64"/>
    </location>
</feature>
<evidence type="ECO:0000256" key="1">
    <source>
        <dbReference type="SAM" id="MobiDB-lite"/>
    </source>
</evidence>
<sequence>MQSALCSWAQETKLDVVSGGWGGGGHGPLSSTARDNTASSSEQLSFDVEEDEGRGGERTQKIEEEGNTEGAQTCADSLWCNCLDSAKFRLYEAEKCRAKLHSTVYTRAPSFPHWLLTKRDATPLLAELHVIRAHSWQVFVYWRRATQGVSSQDKIDVKHVYTEVHLAIGSQFIRHALDDAEPIADLRECHTARLNSTVLFILEPPSFLHWLLTKRDATPLPTELHNNSLPPRWTGFDARTGPSLIFASRNPMPLVSDPCIPTLLHSHLSTSPPALKTSGGCSSGRPNLSYKFYFYSKTPFTLPRKVVSYSAPTETAPRRVSFRPLPISPPPPEQARDRDSHESARSNRRLRIRTQLTTLTAGPTWHPTVEWPRPRTRRPPAPSLSVLFYFDIFFSSPTFLFQPIRYSCLPTTKAIRVKSSAEFSHVGIVPDDAIGRRVFSGISRLPRPFIPALLHTHLNHPHRLSRPQC</sequence>
<protein>
    <submittedName>
        <fullName evidence="2">Uncharacterized protein</fullName>
    </submittedName>
</protein>
<feature type="compositionally biased region" description="Basic and acidic residues" evidence="1">
    <location>
        <begin position="334"/>
        <end position="345"/>
    </location>
</feature>
<dbReference type="Proteomes" id="UP001159363">
    <property type="component" value="Chromosome 14"/>
</dbReference>
<feature type="region of interest" description="Disordered" evidence="1">
    <location>
        <begin position="19"/>
        <end position="68"/>
    </location>
</feature>
<accession>A0ABQ9G4A5</accession>
<feature type="compositionally biased region" description="Polar residues" evidence="1">
    <location>
        <begin position="29"/>
        <end position="44"/>
    </location>
</feature>
<name>A0ABQ9G4A5_9NEOP</name>
<proteinExistence type="predicted"/>
<keyword evidence="3" id="KW-1185">Reference proteome</keyword>
<dbReference type="EMBL" id="JARBHB010000015">
    <property type="protein sequence ID" value="KAJ8867285.1"/>
    <property type="molecule type" value="Genomic_DNA"/>
</dbReference>
<evidence type="ECO:0000313" key="2">
    <source>
        <dbReference type="EMBL" id="KAJ8867285.1"/>
    </source>
</evidence>
<comment type="caution">
    <text evidence="2">The sequence shown here is derived from an EMBL/GenBank/DDBJ whole genome shotgun (WGS) entry which is preliminary data.</text>
</comment>
<feature type="region of interest" description="Disordered" evidence="1">
    <location>
        <begin position="320"/>
        <end position="350"/>
    </location>
</feature>